<organism evidence="18 19">
    <name type="scientific">Rickenella mellea</name>
    <dbReference type="NCBI Taxonomy" id="50990"/>
    <lineage>
        <taxon>Eukaryota</taxon>
        <taxon>Fungi</taxon>
        <taxon>Dikarya</taxon>
        <taxon>Basidiomycota</taxon>
        <taxon>Agaricomycotina</taxon>
        <taxon>Agaricomycetes</taxon>
        <taxon>Hymenochaetales</taxon>
        <taxon>Rickenellaceae</taxon>
        <taxon>Rickenella</taxon>
    </lineage>
</organism>
<dbReference type="CDD" id="cd02995">
    <property type="entry name" value="PDI_a_PDI_a'_C"/>
    <property type="match status" value="1"/>
</dbReference>
<dbReference type="InterPro" id="IPR005792">
    <property type="entry name" value="Prot_disulphide_isomerase"/>
</dbReference>
<dbReference type="AlphaFoldDB" id="A0A4R5XF13"/>
<sequence>MRLSHLLFPATLLAAATFVAADEASDVLDLTPDNFESTVNPEPLILVEFFAPWCGHCKALAPHYEEAATTLKEKNIKLAKVDCVDQADLCQQHGVAGYPTLKVFRNGTPTDYTGPRKADGIVSYMVKQSLPAVTEVTAANHEEFKKADRIVLLAYLSSPTEAPGPEFTETANKHRDDYLFGFTTDPKAAEEAGVKTPAVVLYRSFDEPRIDYTSHVESATVSELETFVKDHSVPLMDEVSADNFQAYSQSGLPLAYLFLDPTDEKKDEYIKTFTPVAAKFKGKVNFVWIDAIKFGDHAKGLNLLDSKWPSFVVQDLQQQLKYPFDQTKDVTVEAVSELVTGVLDGKIEPTLKSEQIPATQDESVYVVVGKNFDEAVLDDSKDVFIEFYAPWCGHCKRLKPTWDSLGDKYAEVKDRIMIAKMDATENDLPPSVPFRVSGFPTLKFKRAGEKEFIDFDGERSLESLIEFVEEKAKNPLDPKTPWNSAKQAAATQEAFEVPEGHDEL</sequence>
<comment type="function">
    <text evidence="2">Participates in the folding of proteins containing disulfide bonds, may be involved in glycosylation, prolyl hydroxylation and triglyceride transfer.</text>
</comment>
<dbReference type="GO" id="GO:0005788">
    <property type="term" value="C:endoplasmic reticulum lumen"/>
    <property type="evidence" value="ECO:0007669"/>
    <property type="project" value="UniProtKB-SubCell"/>
</dbReference>
<evidence type="ECO:0000256" key="7">
    <source>
        <dbReference type="ARBA" id="ARBA00022737"/>
    </source>
</evidence>
<dbReference type="FunFam" id="3.40.30.10:FF:000027">
    <property type="entry name" value="protein disulfide-isomerase A2"/>
    <property type="match status" value="1"/>
</dbReference>
<evidence type="ECO:0000313" key="19">
    <source>
        <dbReference type="Proteomes" id="UP000294933"/>
    </source>
</evidence>
<evidence type="ECO:0000256" key="6">
    <source>
        <dbReference type="ARBA" id="ARBA00022729"/>
    </source>
</evidence>
<proteinExistence type="inferred from homology"/>
<evidence type="ECO:0000256" key="11">
    <source>
        <dbReference type="ARBA" id="ARBA00023284"/>
    </source>
</evidence>
<evidence type="ECO:0000256" key="3">
    <source>
        <dbReference type="ARBA" id="ARBA00004319"/>
    </source>
</evidence>
<evidence type="ECO:0000256" key="4">
    <source>
        <dbReference type="ARBA" id="ARBA00006347"/>
    </source>
</evidence>
<dbReference type="GO" id="GO:0003756">
    <property type="term" value="F:protein disulfide isomerase activity"/>
    <property type="evidence" value="ECO:0007669"/>
    <property type="project" value="UniProtKB-EC"/>
</dbReference>
<dbReference type="PRINTS" id="PR00421">
    <property type="entry name" value="THIOREDOXIN"/>
</dbReference>
<dbReference type="NCBIfam" id="TIGR01130">
    <property type="entry name" value="ER_PDI_fam"/>
    <property type="match status" value="1"/>
</dbReference>
<evidence type="ECO:0000256" key="15">
    <source>
        <dbReference type="RuleBase" id="RU361130"/>
    </source>
</evidence>
<keyword evidence="19" id="KW-1185">Reference proteome</keyword>
<evidence type="ECO:0000256" key="12">
    <source>
        <dbReference type="ARBA" id="ARBA00039846"/>
    </source>
</evidence>
<evidence type="ECO:0000256" key="2">
    <source>
        <dbReference type="ARBA" id="ARBA00002692"/>
    </source>
</evidence>
<dbReference type="InterPro" id="IPR005788">
    <property type="entry name" value="PDI_thioredoxin-like_dom"/>
</dbReference>
<evidence type="ECO:0000313" key="18">
    <source>
        <dbReference type="EMBL" id="TDL29734.1"/>
    </source>
</evidence>
<comment type="similarity">
    <text evidence="4 14">Belongs to the protein disulfide isomerase family.</text>
</comment>
<dbReference type="PROSITE" id="PS51352">
    <property type="entry name" value="THIOREDOXIN_2"/>
    <property type="match status" value="2"/>
</dbReference>
<dbReference type="GO" id="GO:0034976">
    <property type="term" value="P:response to endoplasmic reticulum stress"/>
    <property type="evidence" value="ECO:0007669"/>
    <property type="project" value="TreeGrafter"/>
</dbReference>
<dbReference type="CDD" id="cd02982">
    <property type="entry name" value="PDI_b'_family"/>
    <property type="match status" value="1"/>
</dbReference>
<dbReference type="FunFam" id="3.40.30.10:FF:000139">
    <property type="entry name" value="Protein disulfide-isomerase"/>
    <property type="match status" value="1"/>
</dbReference>
<keyword evidence="7" id="KW-0677">Repeat</keyword>
<evidence type="ECO:0000259" key="17">
    <source>
        <dbReference type="PROSITE" id="PS51352"/>
    </source>
</evidence>
<evidence type="ECO:0000256" key="10">
    <source>
        <dbReference type="ARBA" id="ARBA00023235"/>
    </source>
</evidence>
<dbReference type="InterPro" id="IPR017937">
    <property type="entry name" value="Thioredoxin_CS"/>
</dbReference>
<dbReference type="PROSITE" id="PS00194">
    <property type="entry name" value="THIOREDOXIN_1"/>
    <property type="match status" value="2"/>
</dbReference>
<name>A0A4R5XF13_9AGAM</name>
<evidence type="ECO:0000256" key="14">
    <source>
        <dbReference type="RuleBase" id="RU004208"/>
    </source>
</evidence>
<dbReference type="Pfam" id="PF13848">
    <property type="entry name" value="Thioredoxin_6"/>
    <property type="match status" value="1"/>
</dbReference>
<evidence type="ECO:0000256" key="8">
    <source>
        <dbReference type="ARBA" id="ARBA00022824"/>
    </source>
</evidence>
<dbReference type="PANTHER" id="PTHR18929">
    <property type="entry name" value="PROTEIN DISULFIDE ISOMERASE"/>
    <property type="match status" value="1"/>
</dbReference>
<dbReference type="EMBL" id="ML170156">
    <property type="protein sequence ID" value="TDL29734.1"/>
    <property type="molecule type" value="Genomic_DNA"/>
</dbReference>
<dbReference type="GO" id="GO:0006457">
    <property type="term" value="P:protein folding"/>
    <property type="evidence" value="ECO:0007669"/>
    <property type="project" value="TreeGrafter"/>
</dbReference>
<feature type="region of interest" description="Disordered" evidence="16">
    <location>
        <begin position="475"/>
        <end position="504"/>
    </location>
</feature>
<evidence type="ECO:0000256" key="16">
    <source>
        <dbReference type="SAM" id="MobiDB-lite"/>
    </source>
</evidence>
<keyword evidence="11 13" id="KW-0676">Redox-active center</keyword>
<dbReference type="EC" id="5.3.4.1" evidence="5 15"/>
<comment type="catalytic activity">
    <reaction evidence="1 15">
        <text>Catalyzes the rearrangement of -S-S- bonds in proteins.</text>
        <dbReference type="EC" id="5.3.4.1"/>
    </reaction>
</comment>
<dbReference type="NCBIfam" id="TIGR01126">
    <property type="entry name" value="pdi_dom"/>
    <property type="match status" value="2"/>
</dbReference>
<evidence type="ECO:0000256" key="13">
    <source>
        <dbReference type="PIRSR" id="PIRSR605792-51"/>
    </source>
</evidence>
<evidence type="ECO:0000256" key="9">
    <source>
        <dbReference type="ARBA" id="ARBA00023157"/>
    </source>
</evidence>
<gene>
    <name evidence="18" type="ORF">BD410DRAFT_780217</name>
</gene>
<dbReference type="SUPFAM" id="SSF52833">
    <property type="entry name" value="Thioredoxin-like"/>
    <property type="match status" value="4"/>
</dbReference>
<protein>
    <recommendedName>
        <fullName evidence="12 15">Protein disulfide-isomerase</fullName>
        <ecNumber evidence="5 15">5.3.4.1</ecNumber>
    </recommendedName>
</protein>
<feature type="signal peptide" evidence="15">
    <location>
        <begin position="1"/>
        <end position="21"/>
    </location>
</feature>
<dbReference type="VEuPathDB" id="FungiDB:BD410DRAFT_780217"/>
<keyword evidence="9 13" id="KW-1015">Disulfide bond</keyword>
<evidence type="ECO:0000256" key="5">
    <source>
        <dbReference type="ARBA" id="ARBA00012723"/>
    </source>
</evidence>
<dbReference type="Pfam" id="PF00085">
    <property type="entry name" value="Thioredoxin"/>
    <property type="match status" value="2"/>
</dbReference>
<keyword evidence="6 15" id="KW-0732">Signal</keyword>
<evidence type="ECO:0000256" key="1">
    <source>
        <dbReference type="ARBA" id="ARBA00001182"/>
    </source>
</evidence>
<dbReference type="CDD" id="cd02961">
    <property type="entry name" value="PDI_a_family"/>
    <property type="match status" value="1"/>
</dbReference>
<keyword evidence="8" id="KW-0256">Endoplasmic reticulum</keyword>
<dbReference type="InterPro" id="IPR036249">
    <property type="entry name" value="Thioredoxin-like_sf"/>
</dbReference>
<dbReference type="Gene3D" id="3.40.30.10">
    <property type="entry name" value="Glutaredoxin"/>
    <property type="match status" value="4"/>
</dbReference>
<dbReference type="PANTHER" id="PTHR18929:SF132">
    <property type="entry name" value="PROTEIN DISULFIDE-ISOMERASE A3"/>
    <property type="match status" value="1"/>
</dbReference>
<keyword evidence="10 15" id="KW-0413">Isomerase</keyword>
<feature type="compositionally biased region" description="Polar residues" evidence="16">
    <location>
        <begin position="481"/>
        <end position="490"/>
    </location>
</feature>
<feature type="chain" id="PRO_5020884273" description="Protein disulfide-isomerase" evidence="15">
    <location>
        <begin position="22"/>
        <end position="504"/>
    </location>
</feature>
<feature type="domain" description="Thioredoxin" evidence="17">
    <location>
        <begin position="342"/>
        <end position="473"/>
    </location>
</feature>
<accession>A0A4R5XF13</accession>
<reference evidence="18 19" key="1">
    <citation type="submission" date="2018-06" db="EMBL/GenBank/DDBJ databases">
        <title>A transcriptomic atlas of mushroom development highlights an independent origin of complex multicellularity.</title>
        <authorList>
            <consortium name="DOE Joint Genome Institute"/>
            <person name="Krizsan K."/>
            <person name="Almasi E."/>
            <person name="Merenyi Z."/>
            <person name="Sahu N."/>
            <person name="Viragh M."/>
            <person name="Koszo T."/>
            <person name="Mondo S."/>
            <person name="Kiss B."/>
            <person name="Balint B."/>
            <person name="Kues U."/>
            <person name="Barry K."/>
            <person name="Hegedus J.C."/>
            <person name="Henrissat B."/>
            <person name="Johnson J."/>
            <person name="Lipzen A."/>
            <person name="Ohm R."/>
            <person name="Nagy I."/>
            <person name="Pangilinan J."/>
            <person name="Yan J."/>
            <person name="Xiong Y."/>
            <person name="Grigoriev I.V."/>
            <person name="Hibbett D.S."/>
            <person name="Nagy L.G."/>
        </authorList>
    </citation>
    <scope>NUCLEOTIDE SEQUENCE [LARGE SCALE GENOMIC DNA]</scope>
    <source>
        <strain evidence="18 19">SZMC22713</strain>
    </source>
</reference>
<dbReference type="STRING" id="50990.A0A4R5XF13"/>
<dbReference type="OrthoDB" id="427280at2759"/>
<comment type="subcellular location">
    <subcellularLocation>
        <location evidence="3">Endoplasmic reticulum lumen</location>
    </subcellularLocation>
</comment>
<feature type="disulfide bond" description="Redox-active" evidence="13">
    <location>
        <begin position="392"/>
        <end position="395"/>
    </location>
</feature>
<feature type="disulfide bond" description="Redox-active" evidence="13">
    <location>
        <begin position="54"/>
        <end position="57"/>
    </location>
</feature>
<dbReference type="Proteomes" id="UP000294933">
    <property type="component" value="Unassembled WGS sequence"/>
</dbReference>
<dbReference type="InterPro" id="IPR013766">
    <property type="entry name" value="Thioredoxin_domain"/>
</dbReference>
<feature type="domain" description="Thioredoxin" evidence="17">
    <location>
        <begin position="7"/>
        <end position="131"/>
    </location>
</feature>
<dbReference type="FunFam" id="3.40.30.10:FF:000017">
    <property type="entry name" value="Protein disulfide-isomerase A4"/>
    <property type="match status" value="1"/>
</dbReference>
<dbReference type="CDD" id="cd02981">
    <property type="entry name" value="PDI_b_family"/>
    <property type="match status" value="1"/>
</dbReference>
<dbReference type="FunFam" id="3.40.30.10:FF:000185">
    <property type="entry name" value="Protein disulfide-isomerase"/>
    <property type="match status" value="1"/>
</dbReference>